<comment type="subunit">
    <text evidence="3">Homotrimer.</text>
</comment>
<dbReference type="PANTHER" id="PTHR30246">
    <property type="entry name" value="2-KETO-3-DEOXY-6-PHOSPHOGLUCONATE ALDOLASE"/>
    <property type="match status" value="1"/>
</dbReference>
<evidence type="ECO:0000256" key="5">
    <source>
        <dbReference type="ARBA" id="ARBA00023277"/>
    </source>
</evidence>
<keyword evidence="8" id="KW-1185">Reference proteome</keyword>
<evidence type="ECO:0000256" key="2">
    <source>
        <dbReference type="ARBA" id="ARBA00006906"/>
    </source>
</evidence>
<protein>
    <submittedName>
        <fullName evidence="7">Bifunctional keto-hydroxyglutarate-aldolase/keto-deoxy-phosphogluconate aldolase</fullName>
        <ecNumber evidence="7">4.1.2.21</ecNumber>
        <ecNumber evidence="7">4.1.3.16</ecNumber>
    </submittedName>
    <submittedName>
        <fullName evidence="6">Ketohydroxyglutarate aldolase</fullName>
    </submittedName>
</protein>
<dbReference type="EMBL" id="JAQLXO010000001">
    <property type="protein sequence ID" value="MDB7981536.1"/>
    <property type="molecule type" value="Genomic_DNA"/>
</dbReference>
<proteinExistence type="inferred from homology"/>
<keyword evidence="4 7" id="KW-0456">Lyase</keyword>
<dbReference type="Proteomes" id="UP000255523">
    <property type="component" value="Unassembled WGS sequence"/>
</dbReference>
<dbReference type="GO" id="GO:0008674">
    <property type="term" value="F:2-dehydro-3-deoxy-6-phosphogalactonate aldolase activity"/>
    <property type="evidence" value="ECO:0007669"/>
    <property type="project" value="UniProtKB-EC"/>
</dbReference>
<dbReference type="EMBL" id="UHFX01000003">
    <property type="protein sequence ID" value="SUO04712.1"/>
    <property type="molecule type" value="Genomic_DNA"/>
</dbReference>
<keyword evidence="5" id="KW-0119">Carbohydrate metabolism</keyword>
<reference evidence="7 8" key="1">
    <citation type="submission" date="2018-06" db="EMBL/GenBank/DDBJ databases">
        <authorList>
            <consortium name="Pathogen Informatics"/>
            <person name="Doyle S."/>
        </authorList>
    </citation>
    <scope>NUCLEOTIDE SEQUENCE [LARGE SCALE GENOMIC DNA]</scope>
    <source>
        <strain evidence="7 8">NCTC11087</strain>
    </source>
</reference>
<dbReference type="GO" id="GO:0008700">
    <property type="term" value="F:(R,S)-4-hydroxy-2-oxoglutarate aldolase activity"/>
    <property type="evidence" value="ECO:0007669"/>
    <property type="project" value="UniProtKB-EC"/>
</dbReference>
<dbReference type="Proteomes" id="UP001212981">
    <property type="component" value="Unassembled WGS sequence"/>
</dbReference>
<dbReference type="PANTHER" id="PTHR30246:SF1">
    <property type="entry name" value="2-DEHYDRO-3-DEOXY-6-PHOSPHOGALACTONATE ALDOLASE-RELATED"/>
    <property type="match status" value="1"/>
</dbReference>
<evidence type="ECO:0000313" key="7">
    <source>
        <dbReference type="EMBL" id="SUO04712.1"/>
    </source>
</evidence>
<dbReference type="EC" id="4.1.2.21" evidence="7"/>
<dbReference type="RefSeq" id="WP_022790229.1">
    <property type="nucleotide sequence ID" value="NZ_JADNBU010000005.1"/>
</dbReference>
<dbReference type="Pfam" id="PF01081">
    <property type="entry name" value="Aldolase"/>
    <property type="match status" value="1"/>
</dbReference>
<dbReference type="InterPro" id="IPR013785">
    <property type="entry name" value="Aldolase_TIM"/>
</dbReference>
<dbReference type="InterPro" id="IPR000887">
    <property type="entry name" value="Aldlse_KDPG_KHG"/>
</dbReference>
<dbReference type="AlphaFoldDB" id="A0A380LPF1"/>
<evidence type="ECO:0000313" key="6">
    <source>
        <dbReference type="EMBL" id="MDB7981536.1"/>
    </source>
</evidence>
<dbReference type="SUPFAM" id="SSF51569">
    <property type="entry name" value="Aldolase"/>
    <property type="match status" value="1"/>
</dbReference>
<accession>A0A380LPF1</accession>
<evidence type="ECO:0000313" key="8">
    <source>
        <dbReference type="Proteomes" id="UP000255523"/>
    </source>
</evidence>
<dbReference type="OrthoDB" id="9802667at2"/>
<dbReference type="EC" id="4.1.3.16" evidence="7"/>
<gene>
    <name evidence="7" type="primary">kdgA</name>
    <name evidence="7" type="ORF">NCTC11087_01639</name>
    <name evidence="6" type="ORF">PND82_01730</name>
</gene>
<evidence type="ECO:0000256" key="3">
    <source>
        <dbReference type="ARBA" id="ARBA00011233"/>
    </source>
</evidence>
<name>A0A380LPF1_9FIRM</name>
<comment type="pathway">
    <text evidence="1">Carbohydrate acid metabolism.</text>
</comment>
<reference evidence="6" key="2">
    <citation type="submission" date="2023-01" db="EMBL/GenBank/DDBJ databases">
        <title>Human gut microbiome strain richness.</title>
        <authorList>
            <person name="Chen-Liaw A."/>
        </authorList>
    </citation>
    <scope>NUCLEOTIDE SEQUENCE</scope>
    <source>
        <strain evidence="6">D8_m1001271B151109d0_201107</strain>
    </source>
</reference>
<evidence type="ECO:0000256" key="1">
    <source>
        <dbReference type="ARBA" id="ARBA00004761"/>
    </source>
</evidence>
<evidence type="ECO:0000256" key="4">
    <source>
        <dbReference type="ARBA" id="ARBA00023239"/>
    </source>
</evidence>
<dbReference type="CDD" id="cd00452">
    <property type="entry name" value="KDPG_aldolase"/>
    <property type="match status" value="1"/>
</dbReference>
<dbReference type="Gene3D" id="3.20.20.70">
    <property type="entry name" value="Aldolase class I"/>
    <property type="match status" value="1"/>
</dbReference>
<sequence length="213" mass="22727">MSKPEVEVRMKKTAIMAVVRVETVERGLEIAKGCIDGGVDVMEISYTNANAGDVIRAIKETYGDKVCVGAGTVLDATTARLAIMNKAEFFVAPNFDPAVQEMANLYQIPYGPGCTTYSECLNALKAGAAFIKMFPISNYYGPDLAKVFKVPCPQIPVLASGGINLDNVKTWVKNGAEVLGVGGLLSKGDSAQIAENARKLCALVEEARKEMGK</sequence>
<dbReference type="GeneID" id="77462584"/>
<comment type="similarity">
    <text evidence="2">Belongs to the KHG/KDPG aldolase family.</text>
</comment>
<organism evidence="7 8">
    <name type="scientific">Faecalicoccus pleomorphus</name>
    <dbReference type="NCBI Taxonomy" id="1323"/>
    <lineage>
        <taxon>Bacteria</taxon>
        <taxon>Bacillati</taxon>
        <taxon>Bacillota</taxon>
        <taxon>Erysipelotrichia</taxon>
        <taxon>Erysipelotrichales</taxon>
        <taxon>Erysipelotrichaceae</taxon>
        <taxon>Faecalicoccus</taxon>
    </lineage>
</organism>